<dbReference type="AlphaFoldDB" id="A0A0D8BJQ9"/>
<dbReference type="RefSeq" id="WP_082121746.1">
    <property type="nucleotide sequence ID" value="NZ_JYFN01000007.1"/>
</dbReference>
<reference evidence="4" key="1">
    <citation type="submission" date="2015-02" db="EMBL/GenBank/DDBJ databases">
        <title>Draft Genome of Frankia sp. CpI1-S.</title>
        <authorList>
            <person name="Oshone R.T."/>
            <person name="Ngom M."/>
            <person name="Ghodhbane-Gtari F."/>
            <person name="Gtari M."/>
            <person name="Morris K."/>
            <person name="Thomas K."/>
            <person name="Sen A."/>
            <person name="Tisa L.S."/>
        </authorList>
    </citation>
    <scope>NUCLEOTIDE SEQUENCE [LARGE SCALE GENOMIC DNA]</scope>
    <source>
        <strain evidence="4">CpI1-S</strain>
    </source>
</reference>
<organism evidence="3 4">
    <name type="scientific">Frankia torreyi</name>
    <dbReference type="NCBI Taxonomy" id="1856"/>
    <lineage>
        <taxon>Bacteria</taxon>
        <taxon>Bacillati</taxon>
        <taxon>Actinomycetota</taxon>
        <taxon>Actinomycetes</taxon>
        <taxon>Frankiales</taxon>
        <taxon>Frankiaceae</taxon>
        <taxon>Frankia</taxon>
    </lineage>
</organism>
<evidence type="ECO:0000256" key="2">
    <source>
        <dbReference type="ARBA" id="ARBA00022729"/>
    </source>
</evidence>
<dbReference type="OrthoDB" id="2082707at2"/>
<name>A0A0D8BJQ9_9ACTN</name>
<proteinExistence type="inferred from homology"/>
<comment type="similarity">
    <text evidence="1">Belongs to the ice-binding protein family.</text>
</comment>
<accession>A0A0D8BJQ9</accession>
<keyword evidence="2" id="KW-0732">Signal</keyword>
<dbReference type="Proteomes" id="UP000032545">
    <property type="component" value="Unassembled WGS sequence"/>
</dbReference>
<dbReference type="EMBL" id="JYFN01000007">
    <property type="protein sequence ID" value="KJE24366.1"/>
    <property type="molecule type" value="Genomic_DNA"/>
</dbReference>
<keyword evidence="4" id="KW-1185">Reference proteome</keyword>
<sequence precursor="true">MVGATTASAATPTVLTASASNVKLVNGAQAANVFWIVGSSATLGTYSVLSGNILASVSPVTYELIGY</sequence>
<dbReference type="PATRIC" id="fig|1502723.3.peg.5685"/>
<comment type="caution">
    <text evidence="3">The sequence shown here is derived from an EMBL/GenBank/DDBJ whole genome shotgun (WGS) entry which is preliminary data.</text>
</comment>
<protein>
    <submittedName>
        <fullName evidence="3">Uncharacterized protein</fullName>
    </submittedName>
</protein>
<dbReference type="Pfam" id="PF11999">
    <property type="entry name" value="Ice_binding"/>
    <property type="match status" value="1"/>
</dbReference>
<gene>
    <name evidence="3" type="ORF">FF36_01442</name>
</gene>
<evidence type="ECO:0000313" key="3">
    <source>
        <dbReference type="EMBL" id="KJE24366.1"/>
    </source>
</evidence>
<dbReference type="InterPro" id="IPR021884">
    <property type="entry name" value="Ice-bd_prot"/>
</dbReference>
<reference evidence="3 4" key="2">
    <citation type="journal article" date="2016" name="Genome Announc.">
        <title>Permanent Draft Genome Sequences for Two Variants of Frankia sp. Strain CpI1, the First Frankia Strain Isolated from Root Nodules of Comptonia peregrina.</title>
        <authorList>
            <person name="Oshone R."/>
            <person name="Hurst S.G.IV."/>
            <person name="Abebe-Akele F."/>
            <person name="Simpson S."/>
            <person name="Morris K."/>
            <person name="Thomas W.K."/>
            <person name="Tisa L.S."/>
        </authorList>
    </citation>
    <scope>NUCLEOTIDE SEQUENCE [LARGE SCALE GENOMIC DNA]</scope>
    <source>
        <strain evidence="4">CpI1-S</strain>
    </source>
</reference>
<evidence type="ECO:0000313" key="4">
    <source>
        <dbReference type="Proteomes" id="UP000032545"/>
    </source>
</evidence>
<evidence type="ECO:0000256" key="1">
    <source>
        <dbReference type="ARBA" id="ARBA00005445"/>
    </source>
</evidence>